<keyword evidence="2" id="KW-1185">Reference proteome</keyword>
<comment type="caution">
    <text evidence="1">The sequence shown here is derived from an EMBL/GenBank/DDBJ whole genome shotgun (WGS) entry which is preliminary data.</text>
</comment>
<protein>
    <submittedName>
        <fullName evidence="1">Uncharacterized protein</fullName>
    </submittedName>
</protein>
<dbReference type="AlphaFoldDB" id="A0A4S2KRK2"/>
<dbReference type="EMBL" id="QBLH01001253">
    <property type="protein sequence ID" value="TGZ52531.1"/>
    <property type="molecule type" value="Genomic_DNA"/>
</dbReference>
<reference evidence="1 2" key="1">
    <citation type="journal article" date="2019" name="Philos. Trans. R. Soc. Lond., B, Biol. Sci.">
        <title>Ant behaviour and brain gene expression of defending hosts depend on the ecological success of the intruding social parasite.</title>
        <authorList>
            <person name="Kaur R."/>
            <person name="Stoldt M."/>
            <person name="Jongepier E."/>
            <person name="Feldmeyer B."/>
            <person name="Menzel F."/>
            <person name="Bornberg-Bauer E."/>
            <person name="Foitzik S."/>
        </authorList>
    </citation>
    <scope>NUCLEOTIDE SEQUENCE [LARGE SCALE GENOMIC DNA]</scope>
    <source>
        <tissue evidence="1">Whole body</tissue>
    </source>
</reference>
<gene>
    <name evidence="1" type="ORF">DBV15_07944</name>
</gene>
<sequence length="167" mass="19984">MKTTCINVKNNIKYRGEKGQDYQDHDCEKIARNHFYCVIRARGTILETILVARKRVYHLLYRTFSFPPAGKPQRWPYIPHSRVYQRPLFRILCRKNTRISIPISFRGDLPDRYDIKLDKRNRKSVFTPDALLSPRGKETRLYSDDEYWEPPRSCRVTPPPRRSHYAN</sequence>
<organism evidence="1 2">
    <name type="scientific">Temnothorax longispinosus</name>
    <dbReference type="NCBI Taxonomy" id="300112"/>
    <lineage>
        <taxon>Eukaryota</taxon>
        <taxon>Metazoa</taxon>
        <taxon>Ecdysozoa</taxon>
        <taxon>Arthropoda</taxon>
        <taxon>Hexapoda</taxon>
        <taxon>Insecta</taxon>
        <taxon>Pterygota</taxon>
        <taxon>Neoptera</taxon>
        <taxon>Endopterygota</taxon>
        <taxon>Hymenoptera</taxon>
        <taxon>Apocrita</taxon>
        <taxon>Aculeata</taxon>
        <taxon>Formicoidea</taxon>
        <taxon>Formicidae</taxon>
        <taxon>Myrmicinae</taxon>
        <taxon>Temnothorax</taxon>
    </lineage>
</organism>
<proteinExistence type="predicted"/>
<evidence type="ECO:0000313" key="2">
    <source>
        <dbReference type="Proteomes" id="UP000310200"/>
    </source>
</evidence>
<dbReference type="Proteomes" id="UP000310200">
    <property type="component" value="Unassembled WGS sequence"/>
</dbReference>
<name>A0A4S2KRK2_9HYME</name>
<accession>A0A4S2KRK2</accession>
<evidence type="ECO:0000313" key="1">
    <source>
        <dbReference type="EMBL" id="TGZ52531.1"/>
    </source>
</evidence>